<dbReference type="Gene3D" id="3.30.420.10">
    <property type="entry name" value="Ribonuclease H-like superfamily/Ribonuclease H"/>
    <property type="match status" value="2"/>
</dbReference>
<dbReference type="InterPro" id="IPR006941">
    <property type="entry name" value="RNase_CAF1"/>
</dbReference>
<dbReference type="GO" id="GO:1990432">
    <property type="term" value="P:siRNA 3'-end processing"/>
    <property type="evidence" value="ECO:0007669"/>
    <property type="project" value="TreeGrafter"/>
</dbReference>
<evidence type="ECO:0000313" key="4">
    <source>
        <dbReference type="EMBL" id="CAF0779651.1"/>
    </source>
</evidence>
<keyword evidence="8" id="KW-1185">Reference proteome</keyword>
<dbReference type="Pfam" id="PF04857">
    <property type="entry name" value="CAF1"/>
    <property type="match status" value="1"/>
</dbReference>
<dbReference type="EMBL" id="CAJOBA010004164">
    <property type="protein sequence ID" value="CAF3704838.1"/>
    <property type="molecule type" value="Genomic_DNA"/>
</dbReference>
<keyword evidence="3" id="KW-0472">Membrane</keyword>
<dbReference type="GO" id="GO:0005634">
    <property type="term" value="C:nucleus"/>
    <property type="evidence" value="ECO:0007669"/>
    <property type="project" value="TreeGrafter"/>
</dbReference>
<proteinExistence type="inferred from homology"/>
<evidence type="ECO:0000313" key="6">
    <source>
        <dbReference type="EMBL" id="CAF3562670.1"/>
    </source>
</evidence>
<reference evidence="4" key="1">
    <citation type="submission" date="2021-02" db="EMBL/GenBank/DDBJ databases">
        <authorList>
            <person name="Nowell W R."/>
        </authorList>
    </citation>
    <scope>NUCLEOTIDE SEQUENCE</scope>
</reference>
<dbReference type="EMBL" id="CAJNOK010004162">
    <property type="protein sequence ID" value="CAF0927941.1"/>
    <property type="molecule type" value="Genomic_DNA"/>
</dbReference>
<dbReference type="EMBL" id="CAJOBC010000265">
    <property type="protein sequence ID" value="CAF3562670.1"/>
    <property type="molecule type" value="Genomic_DNA"/>
</dbReference>
<dbReference type="EMBL" id="CAJNOQ010000265">
    <property type="protein sequence ID" value="CAF0779651.1"/>
    <property type="molecule type" value="Genomic_DNA"/>
</dbReference>
<dbReference type="InterPro" id="IPR036397">
    <property type="entry name" value="RNaseH_sf"/>
</dbReference>
<gene>
    <name evidence="4" type="ORF">GPM918_LOCUS2390</name>
    <name evidence="5" type="ORF">OVA965_LOCUS10989</name>
    <name evidence="6" type="ORF">SRO942_LOCUS2390</name>
    <name evidence="7" type="ORF">TMI583_LOCUS10985</name>
</gene>
<protein>
    <submittedName>
        <fullName evidence="4">Uncharacterized protein</fullName>
    </submittedName>
</protein>
<evidence type="ECO:0000313" key="5">
    <source>
        <dbReference type="EMBL" id="CAF0927941.1"/>
    </source>
</evidence>
<evidence type="ECO:0000256" key="2">
    <source>
        <dbReference type="SAM" id="MobiDB-lite"/>
    </source>
</evidence>
<accession>A0A813R7X4</accession>
<comment type="caution">
    <text evidence="4">The sequence shown here is derived from an EMBL/GenBank/DDBJ whole genome shotgun (WGS) entry which is preliminary data.</text>
</comment>
<evidence type="ECO:0000256" key="1">
    <source>
        <dbReference type="ARBA" id="ARBA00008372"/>
    </source>
</evidence>
<dbReference type="PANTHER" id="PTHR15092">
    <property type="entry name" value="POLY A -SPECIFIC RIBONUCLEASE/TARGET OF EGR1, MEMBER 1"/>
    <property type="match status" value="1"/>
</dbReference>
<dbReference type="PANTHER" id="PTHR15092:SF22">
    <property type="entry name" value="POLY(A)-SPECIFIC RIBONUCLEASE PNLDC1"/>
    <property type="match status" value="1"/>
</dbReference>
<organism evidence="4 8">
    <name type="scientific">Didymodactylos carnosus</name>
    <dbReference type="NCBI Taxonomy" id="1234261"/>
    <lineage>
        <taxon>Eukaryota</taxon>
        <taxon>Metazoa</taxon>
        <taxon>Spiralia</taxon>
        <taxon>Gnathifera</taxon>
        <taxon>Rotifera</taxon>
        <taxon>Eurotatoria</taxon>
        <taxon>Bdelloidea</taxon>
        <taxon>Philodinida</taxon>
        <taxon>Philodinidae</taxon>
        <taxon>Didymodactylos</taxon>
    </lineage>
</organism>
<evidence type="ECO:0000256" key="3">
    <source>
        <dbReference type="SAM" id="Phobius"/>
    </source>
</evidence>
<dbReference type="GO" id="GO:0005783">
    <property type="term" value="C:endoplasmic reticulum"/>
    <property type="evidence" value="ECO:0007669"/>
    <property type="project" value="TreeGrafter"/>
</dbReference>
<dbReference type="GO" id="GO:0003723">
    <property type="term" value="F:RNA binding"/>
    <property type="evidence" value="ECO:0007669"/>
    <property type="project" value="TreeGrafter"/>
</dbReference>
<name>A0A813R7X4_9BILA</name>
<dbReference type="OrthoDB" id="414075at2759"/>
<dbReference type="Proteomes" id="UP000682733">
    <property type="component" value="Unassembled WGS sequence"/>
</dbReference>
<comment type="similarity">
    <text evidence="1">Belongs to the CAF1 family.</text>
</comment>
<dbReference type="GO" id="GO:0000289">
    <property type="term" value="P:nuclear-transcribed mRNA poly(A) tail shortening"/>
    <property type="evidence" value="ECO:0007669"/>
    <property type="project" value="TreeGrafter"/>
</dbReference>
<dbReference type="Proteomes" id="UP000677228">
    <property type="component" value="Unassembled WGS sequence"/>
</dbReference>
<keyword evidence="3" id="KW-1133">Transmembrane helix</keyword>
<evidence type="ECO:0000313" key="8">
    <source>
        <dbReference type="Proteomes" id="UP000663829"/>
    </source>
</evidence>
<dbReference type="InterPro" id="IPR051181">
    <property type="entry name" value="CAF1_poly(A)_ribonucleases"/>
</dbReference>
<dbReference type="SUPFAM" id="SSF53098">
    <property type="entry name" value="Ribonuclease H-like"/>
    <property type="match status" value="1"/>
</dbReference>
<feature type="region of interest" description="Disordered" evidence="2">
    <location>
        <begin position="150"/>
        <end position="173"/>
    </location>
</feature>
<sequence length="682" mass="80232">MCDVTLENFEKLYPIIIEQIEASCFLAFDTEFSALNTNDYTSSTQTTKKLYEKRRKLVTNISIFQFGLAIFSKSISSSDQNYQVHIYNFYLNPASIEPIDVTYMMQASSTKFLTQNKFDFNKCFYTGISFLNQTQENLLYKKFGVKRNNDDQTISNPEKENQQQLTEDQSPMKTTIKPVEQTSKLVNNMNDTEQQQYHRFSITEKHLINKLCTIINDWLIKARIGDIFYYDLNELSAMTIDDYLLHNELRRVFHTIWTKTLVVDVDDSSNKKKILLIEHITKEEYDQRIKDQVINSDSNTEDNFESFMKPLIGFTKIIRYLKDNYRKPLVGHNIMYDMLIICDKFIDHLPSKLEQFQNDVTNCFPFLFDTKYIAYEMKDYLFNRRNHRTTTSSTCSLPFRINASSEENYDDPLQQQQQVQENLSNYVENFTTNTALSSLYDLLTSKFYDNQIFYKPKIDFASDECGGQRYKNEKWKHEAGYDAYMAGCIFVKLIYFYKQKKLAESTNYNQIKKTANFYSKISEQPHLTFELCLYEMKIFKNRIHLVTSSSNIPCLCVNKNDIYSTNSNKSLYQSSSYCLVVKRKTKNSLSMKLDMNDIVPRFSSYCPMKFDLNSNSTRVYLTFKSQNCLRIILNDYDDHHLYQIEKYSPFKHSIVIQCTAAVTASVALTIALSATYYYLYRK</sequence>
<keyword evidence="3" id="KW-0812">Transmembrane</keyword>
<dbReference type="Proteomes" id="UP000663829">
    <property type="component" value="Unassembled WGS sequence"/>
</dbReference>
<feature type="compositionally biased region" description="Polar residues" evidence="2">
    <location>
        <begin position="151"/>
        <end position="173"/>
    </location>
</feature>
<dbReference type="GO" id="GO:0000175">
    <property type="term" value="F:3'-5'-RNA exonuclease activity"/>
    <property type="evidence" value="ECO:0007669"/>
    <property type="project" value="TreeGrafter"/>
</dbReference>
<evidence type="ECO:0000313" key="7">
    <source>
        <dbReference type="EMBL" id="CAF3704838.1"/>
    </source>
</evidence>
<dbReference type="InterPro" id="IPR012337">
    <property type="entry name" value="RNaseH-like_sf"/>
</dbReference>
<dbReference type="AlphaFoldDB" id="A0A813R7X4"/>
<feature type="transmembrane region" description="Helical" evidence="3">
    <location>
        <begin position="654"/>
        <end position="679"/>
    </location>
</feature>
<dbReference type="GO" id="GO:1990431">
    <property type="term" value="P:priRNA 3'-end processing"/>
    <property type="evidence" value="ECO:0007669"/>
    <property type="project" value="TreeGrafter"/>
</dbReference>
<dbReference type="Proteomes" id="UP000681722">
    <property type="component" value="Unassembled WGS sequence"/>
</dbReference>